<feature type="transmembrane region" description="Helical" evidence="2">
    <location>
        <begin position="375"/>
        <end position="397"/>
    </location>
</feature>
<dbReference type="PANTHER" id="PTHR34814:SF1">
    <property type="entry name" value="NITROSOGUANIDINE RESISTANCE PROTEIN SNG1"/>
    <property type="match status" value="1"/>
</dbReference>
<evidence type="ECO:0000256" key="1">
    <source>
        <dbReference type="SAM" id="MobiDB-lite"/>
    </source>
</evidence>
<feature type="transmembrane region" description="Helical" evidence="2">
    <location>
        <begin position="466"/>
        <end position="487"/>
    </location>
</feature>
<proteinExistence type="predicted"/>
<feature type="transmembrane region" description="Helical" evidence="2">
    <location>
        <begin position="409"/>
        <end position="429"/>
    </location>
</feature>
<feature type="transmembrane region" description="Helical" evidence="2">
    <location>
        <begin position="110"/>
        <end position="133"/>
    </location>
</feature>
<accession>A0A6A6SK06</accession>
<dbReference type="GO" id="GO:0016020">
    <property type="term" value="C:membrane"/>
    <property type="evidence" value="ECO:0007669"/>
    <property type="project" value="TreeGrafter"/>
</dbReference>
<gene>
    <name evidence="4" type="ORF">K491DRAFT_709249</name>
</gene>
<keyword evidence="2" id="KW-0472">Membrane</keyword>
<keyword evidence="2" id="KW-0812">Transmembrane</keyword>
<feature type="domain" description="DUF3533" evidence="3">
    <location>
        <begin position="115"/>
        <end position="250"/>
    </location>
</feature>
<dbReference type="OrthoDB" id="2140105at2759"/>
<feature type="transmembrane region" description="Helical" evidence="2">
    <location>
        <begin position="330"/>
        <end position="355"/>
    </location>
</feature>
<evidence type="ECO:0000313" key="5">
    <source>
        <dbReference type="Proteomes" id="UP000799324"/>
    </source>
</evidence>
<dbReference type="AlphaFoldDB" id="A0A6A6SK06"/>
<keyword evidence="5" id="KW-1185">Reference proteome</keyword>
<dbReference type="EMBL" id="MU004635">
    <property type="protein sequence ID" value="KAF2647321.1"/>
    <property type="molecule type" value="Genomic_DNA"/>
</dbReference>
<keyword evidence="2" id="KW-1133">Transmembrane helix</keyword>
<dbReference type="InterPro" id="IPR022703">
    <property type="entry name" value="DUF3533"/>
</dbReference>
<feature type="compositionally biased region" description="Low complexity" evidence="1">
    <location>
        <begin position="26"/>
        <end position="36"/>
    </location>
</feature>
<evidence type="ECO:0000259" key="3">
    <source>
        <dbReference type="Pfam" id="PF12051"/>
    </source>
</evidence>
<feature type="domain" description="DUF3533" evidence="3">
    <location>
        <begin position="282"/>
        <end position="477"/>
    </location>
</feature>
<feature type="region of interest" description="Disordered" evidence="1">
    <location>
        <begin position="1"/>
        <end position="90"/>
    </location>
</feature>
<dbReference type="InterPro" id="IPR053001">
    <property type="entry name" value="MNNG_permease-like"/>
</dbReference>
<dbReference type="Pfam" id="PF12051">
    <property type="entry name" value="DUF3533"/>
    <property type="match status" value="2"/>
</dbReference>
<protein>
    <recommendedName>
        <fullName evidence="3">DUF3533 domain-containing protein</fullName>
    </recommendedName>
</protein>
<evidence type="ECO:0000256" key="2">
    <source>
        <dbReference type="SAM" id="Phobius"/>
    </source>
</evidence>
<name>A0A6A6SK06_9PLEO</name>
<dbReference type="PANTHER" id="PTHR34814">
    <property type="entry name" value="NITROSOGUANIDINE RESISTANCE PROTEIN SNG1"/>
    <property type="match status" value="1"/>
</dbReference>
<evidence type="ECO:0000313" key="4">
    <source>
        <dbReference type="EMBL" id="KAF2647321.1"/>
    </source>
</evidence>
<feature type="compositionally biased region" description="Basic and acidic residues" evidence="1">
    <location>
        <begin position="42"/>
        <end position="62"/>
    </location>
</feature>
<sequence>MASEMHWQIAPEYQREAIQDDETTSESDSTVSNEENITGNLIDERDSDVLDGPDLEKAETERAGAAGAPPTRLTTLRSRRTRTSRAETPSEPVGFWHHKMAGVRIHVIQLWLRTTLILGLAIFALLSLFWGAIFKQVDNMHHLNIWVVDFDTRIKPYTDTKPFVGPFVTQSVQRMLEASDTHPGFTIRSPADFNYDPLQVRESVFDFHAWGAVIINANATALLTDAVLTGNASYDPLGACQVIYNSARDQISSFGKAWVSYLLENNTISDLKLSAAPQAISPGIEFTVRQIGLLYLIILSFFSFTFFLPIHMKYLTPKGHPPLHFYQLVIWRYVATVSSYFILSLFYSFVSLSFLMPMSRQPASHVWPADNPNAYGRGTFPVYWMTNWVGMIALGLASENMAMLLGTPWTALWLIFWVVSNVATGFYALPLASGFYAWGYAWPIHNIVEITRQILFDLHPRIGLNFGILFVWCAVGTLLFPLCCYYMRWNTARVKRNAAKKEVEWHAMMEKEQEQPSFLARITTLGEKSTRAKQTRDV</sequence>
<dbReference type="Proteomes" id="UP000799324">
    <property type="component" value="Unassembled WGS sequence"/>
</dbReference>
<feature type="transmembrane region" description="Helical" evidence="2">
    <location>
        <begin position="291"/>
        <end position="310"/>
    </location>
</feature>
<organism evidence="4 5">
    <name type="scientific">Lophiostoma macrostomum CBS 122681</name>
    <dbReference type="NCBI Taxonomy" id="1314788"/>
    <lineage>
        <taxon>Eukaryota</taxon>
        <taxon>Fungi</taxon>
        <taxon>Dikarya</taxon>
        <taxon>Ascomycota</taxon>
        <taxon>Pezizomycotina</taxon>
        <taxon>Dothideomycetes</taxon>
        <taxon>Pleosporomycetidae</taxon>
        <taxon>Pleosporales</taxon>
        <taxon>Lophiostomataceae</taxon>
        <taxon>Lophiostoma</taxon>
    </lineage>
</organism>
<reference evidence="4" key="1">
    <citation type="journal article" date="2020" name="Stud. Mycol.">
        <title>101 Dothideomycetes genomes: a test case for predicting lifestyles and emergence of pathogens.</title>
        <authorList>
            <person name="Haridas S."/>
            <person name="Albert R."/>
            <person name="Binder M."/>
            <person name="Bloem J."/>
            <person name="Labutti K."/>
            <person name="Salamov A."/>
            <person name="Andreopoulos B."/>
            <person name="Baker S."/>
            <person name="Barry K."/>
            <person name="Bills G."/>
            <person name="Bluhm B."/>
            <person name="Cannon C."/>
            <person name="Castanera R."/>
            <person name="Culley D."/>
            <person name="Daum C."/>
            <person name="Ezra D."/>
            <person name="Gonzalez J."/>
            <person name="Henrissat B."/>
            <person name="Kuo A."/>
            <person name="Liang C."/>
            <person name="Lipzen A."/>
            <person name="Lutzoni F."/>
            <person name="Magnuson J."/>
            <person name="Mondo S."/>
            <person name="Nolan M."/>
            <person name="Ohm R."/>
            <person name="Pangilinan J."/>
            <person name="Park H.-J."/>
            <person name="Ramirez L."/>
            <person name="Alfaro M."/>
            <person name="Sun H."/>
            <person name="Tritt A."/>
            <person name="Yoshinaga Y."/>
            <person name="Zwiers L.-H."/>
            <person name="Turgeon B."/>
            <person name="Goodwin S."/>
            <person name="Spatafora J."/>
            <person name="Crous P."/>
            <person name="Grigoriev I."/>
        </authorList>
    </citation>
    <scope>NUCLEOTIDE SEQUENCE</scope>
    <source>
        <strain evidence="4">CBS 122681</strain>
    </source>
</reference>